<gene>
    <name evidence="1" type="ordered locus">SUB0505</name>
</gene>
<dbReference type="HOGENOM" id="CLU_188490_0_0_9"/>
<dbReference type="EMBL" id="AM946015">
    <property type="protein sequence ID" value="CAR41231.1"/>
    <property type="molecule type" value="Genomic_DNA"/>
</dbReference>
<accession>B9DTX8</accession>
<reference evidence="2" key="1">
    <citation type="journal article" date="2009" name="BMC Genomics">
        <title>Evidence for niche adaptation in the genome of the bovine pathogen Streptococcus uberis.</title>
        <authorList>
            <person name="Ward P.N."/>
            <person name="Holden M.T.G."/>
            <person name="Leigh J.A."/>
            <person name="Lennard N."/>
            <person name="Bignell A."/>
            <person name="Barron A."/>
            <person name="Clark L."/>
            <person name="Quail M.A."/>
            <person name="Woodward J."/>
            <person name="Barrell B.G."/>
            <person name="Egan S.A."/>
            <person name="Field T.R."/>
            <person name="Maskell D."/>
            <person name="Kehoe M."/>
            <person name="Dowson C.G."/>
            <person name="Chanter N."/>
            <person name="Whatmore A.M."/>
            <person name="Bentley S.D."/>
            <person name="Parkhill J."/>
        </authorList>
    </citation>
    <scope>NUCLEOTIDE SEQUENCE [LARGE SCALE GENOMIC DNA]</scope>
    <source>
        <strain evidence="2">ATCC BAA-854 / 0140J</strain>
    </source>
</reference>
<evidence type="ECO:0000313" key="1">
    <source>
        <dbReference type="EMBL" id="CAR41231.1"/>
    </source>
</evidence>
<organism evidence="1 2">
    <name type="scientific">Streptococcus uberis (strain ATCC BAA-854 / 0140J)</name>
    <dbReference type="NCBI Taxonomy" id="218495"/>
    <lineage>
        <taxon>Bacteria</taxon>
        <taxon>Bacillati</taxon>
        <taxon>Bacillota</taxon>
        <taxon>Bacilli</taxon>
        <taxon>Lactobacillales</taxon>
        <taxon>Streptococcaceae</taxon>
        <taxon>Streptococcus</taxon>
    </lineage>
</organism>
<sequence>MEKLLFQKRKVDILMNSNIEFDSIDTELLEKVIGGKNNWQANVSGILAAGAAGAAIGAPVCGLACGYIGAKTAITLWAGVTGATGGFK</sequence>
<dbReference type="STRING" id="218495.SUB0505"/>
<dbReference type="AlphaFoldDB" id="B9DTX8"/>
<proteinExistence type="predicted"/>
<dbReference type="Proteomes" id="UP000000449">
    <property type="component" value="Chromosome"/>
</dbReference>
<dbReference type="KEGG" id="sub:SUB0505"/>
<name>B9DTX8_STRU0</name>
<evidence type="ECO:0000313" key="2">
    <source>
        <dbReference type="Proteomes" id="UP000000449"/>
    </source>
</evidence>
<dbReference type="Pfam" id="PF10439">
    <property type="entry name" value="Bacteriocin_IIc"/>
    <property type="match status" value="1"/>
</dbReference>
<dbReference type="GO" id="GO:0042742">
    <property type="term" value="P:defense response to bacterium"/>
    <property type="evidence" value="ECO:0007669"/>
    <property type="project" value="InterPro"/>
</dbReference>
<protein>
    <submittedName>
        <fullName evidence="1">Bacteriocin</fullName>
    </submittedName>
</protein>
<keyword evidence="2" id="KW-1185">Reference proteome</keyword>
<dbReference type="InterPro" id="IPR019493">
    <property type="entry name" value="Bacteriocin_IIb_lactacin-rel"/>
</dbReference>